<dbReference type="OrthoDB" id="3364107at2759"/>
<keyword evidence="4" id="KW-1185">Reference proteome</keyword>
<keyword evidence="2" id="KW-1133">Transmembrane helix</keyword>
<feature type="region of interest" description="Disordered" evidence="1">
    <location>
        <begin position="179"/>
        <end position="205"/>
    </location>
</feature>
<keyword evidence="2" id="KW-0812">Transmembrane</keyword>
<keyword evidence="2" id="KW-0472">Membrane</keyword>
<organism evidence="3 4">
    <name type="scientific">Galerina marginata (strain CBS 339.88)</name>
    <dbReference type="NCBI Taxonomy" id="685588"/>
    <lineage>
        <taxon>Eukaryota</taxon>
        <taxon>Fungi</taxon>
        <taxon>Dikarya</taxon>
        <taxon>Basidiomycota</taxon>
        <taxon>Agaricomycotina</taxon>
        <taxon>Agaricomycetes</taxon>
        <taxon>Agaricomycetidae</taxon>
        <taxon>Agaricales</taxon>
        <taxon>Agaricineae</taxon>
        <taxon>Strophariaceae</taxon>
        <taxon>Galerina</taxon>
    </lineage>
</organism>
<gene>
    <name evidence="3" type="ORF">GALMADRAFT_162017</name>
</gene>
<feature type="transmembrane region" description="Helical" evidence="2">
    <location>
        <begin position="130"/>
        <end position="154"/>
    </location>
</feature>
<feature type="transmembrane region" description="Helical" evidence="2">
    <location>
        <begin position="46"/>
        <end position="69"/>
    </location>
</feature>
<evidence type="ECO:0000313" key="3">
    <source>
        <dbReference type="EMBL" id="KDR66627.1"/>
    </source>
</evidence>
<evidence type="ECO:0000256" key="2">
    <source>
        <dbReference type="SAM" id="Phobius"/>
    </source>
</evidence>
<sequence>MVRNVNQAFSVIRTIAFGALTLSAVAELALSAAFSSWTLVKYGDYYIFAVLGMVSAGFTMCSLPVLLFLSLKRKGAVLSIVAYEVGWTFFLWGMWVSTSGLTMKFSRHWVPACFHNFHHQFDNLCREIQALNVFCFVSWVILFIYGITLLFLVVRQQRRGNLAVWQGYINSTDFAAASPSLGPPSPSAIEEKGDGSDLPFSTTQHPSIQARSAQIYAQSAQATVPVQGLSWSPYPEV</sequence>
<feature type="transmembrane region" description="Helical" evidence="2">
    <location>
        <begin position="12"/>
        <end position="34"/>
    </location>
</feature>
<evidence type="ECO:0000256" key="1">
    <source>
        <dbReference type="SAM" id="MobiDB-lite"/>
    </source>
</evidence>
<proteinExistence type="predicted"/>
<name>A0A067S9J8_GALM3</name>
<evidence type="ECO:0008006" key="5">
    <source>
        <dbReference type="Google" id="ProtNLM"/>
    </source>
</evidence>
<dbReference type="Proteomes" id="UP000027222">
    <property type="component" value="Unassembled WGS sequence"/>
</dbReference>
<accession>A0A067S9J8</accession>
<dbReference type="STRING" id="685588.A0A067S9J8"/>
<protein>
    <recommendedName>
        <fullName evidence="5">MARVEL domain-containing protein</fullName>
    </recommendedName>
</protein>
<reference evidence="4" key="1">
    <citation type="journal article" date="2014" name="Proc. Natl. Acad. Sci. U.S.A.">
        <title>Extensive sampling of basidiomycete genomes demonstrates inadequacy of the white-rot/brown-rot paradigm for wood decay fungi.</title>
        <authorList>
            <person name="Riley R."/>
            <person name="Salamov A.A."/>
            <person name="Brown D.W."/>
            <person name="Nagy L.G."/>
            <person name="Floudas D."/>
            <person name="Held B.W."/>
            <person name="Levasseur A."/>
            <person name="Lombard V."/>
            <person name="Morin E."/>
            <person name="Otillar R."/>
            <person name="Lindquist E.A."/>
            <person name="Sun H."/>
            <person name="LaButti K.M."/>
            <person name="Schmutz J."/>
            <person name="Jabbour D."/>
            <person name="Luo H."/>
            <person name="Baker S.E."/>
            <person name="Pisabarro A.G."/>
            <person name="Walton J.D."/>
            <person name="Blanchette R.A."/>
            <person name="Henrissat B."/>
            <person name="Martin F."/>
            <person name="Cullen D."/>
            <person name="Hibbett D.S."/>
            <person name="Grigoriev I.V."/>
        </authorList>
    </citation>
    <scope>NUCLEOTIDE SEQUENCE [LARGE SCALE GENOMIC DNA]</scope>
    <source>
        <strain evidence="4">CBS 339.88</strain>
    </source>
</reference>
<dbReference type="AlphaFoldDB" id="A0A067S9J8"/>
<dbReference type="HOGENOM" id="CLU_083413_1_1_1"/>
<dbReference type="EMBL" id="KL142422">
    <property type="protein sequence ID" value="KDR66627.1"/>
    <property type="molecule type" value="Genomic_DNA"/>
</dbReference>
<feature type="transmembrane region" description="Helical" evidence="2">
    <location>
        <begin position="76"/>
        <end position="95"/>
    </location>
</feature>
<evidence type="ECO:0000313" key="4">
    <source>
        <dbReference type="Proteomes" id="UP000027222"/>
    </source>
</evidence>